<keyword evidence="4" id="KW-1185">Reference proteome</keyword>
<reference evidence="3 4" key="1">
    <citation type="submission" date="2019-02" db="EMBL/GenBank/DDBJ databases">
        <title>Planctomycetal bacteria perform biofilm scaping via a novel small molecule.</title>
        <authorList>
            <person name="Jeske O."/>
            <person name="Boedeker C."/>
            <person name="Wiegand S."/>
            <person name="Breitling P."/>
            <person name="Kallscheuer N."/>
            <person name="Jogler M."/>
            <person name="Rohde M."/>
            <person name="Petersen J."/>
            <person name="Medema M.H."/>
            <person name="Surup F."/>
            <person name="Jogler C."/>
        </authorList>
    </citation>
    <scope>NUCLEOTIDE SEQUENCE [LARGE SCALE GENOMIC DNA]</scope>
    <source>
        <strain evidence="3 4">Mal15</strain>
    </source>
</reference>
<feature type="region of interest" description="Disordered" evidence="1">
    <location>
        <begin position="904"/>
        <end position="931"/>
    </location>
</feature>
<feature type="compositionally biased region" description="Low complexity" evidence="1">
    <location>
        <begin position="760"/>
        <end position="772"/>
    </location>
</feature>
<feature type="region of interest" description="Disordered" evidence="1">
    <location>
        <begin position="1083"/>
        <end position="1111"/>
    </location>
</feature>
<proteinExistence type="predicted"/>
<feature type="region of interest" description="Disordered" evidence="1">
    <location>
        <begin position="704"/>
        <end position="807"/>
    </location>
</feature>
<feature type="compositionally biased region" description="Acidic residues" evidence="1">
    <location>
        <begin position="773"/>
        <end position="782"/>
    </location>
</feature>
<dbReference type="KEGG" id="smam:Mal15_05850"/>
<gene>
    <name evidence="3" type="ORF">Mal15_05850</name>
</gene>
<dbReference type="EMBL" id="CP036264">
    <property type="protein sequence ID" value="QEF96557.1"/>
    <property type="molecule type" value="Genomic_DNA"/>
</dbReference>
<dbReference type="AlphaFoldDB" id="A0A5B9MBI2"/>
<keyword evidence="2" id="KW-0472">Membrane</keyword>
<feature type="transmembrane region" description="Helical" evidence="2">
    <location>
        <begin position="147"/>
        <end position="167"/>
    </location>
</feature>
<feature type="transmembrane region" description="Helical" evidence="2">
    <location>
        <begin position="59"/>
        <end position="78"/>
    </location>
</feature>
<sequence>MNAPDVAYQVARQFTALRRRYLAVRLATATVAVACFLLAVWVLVGLIDYRWEWNQRWRTTTMATAVVIAGGWLLWRAVSLFQQTRQKTFAAIVERSFEDFGQRIRTVLDTVGGRVQGPEEMLTALGNQTLGRWESASPARLVPVRTLVSVAIATAAIGAVLIGLVGVGGDWRLAILRAIGIDRPYTSLKVTPGDITLLEGTPVNVSVDLVGRTNRDVLLRYRELRPAADEGTETEADGELEALDPEWIESEILADDEHAGTERRKTFRTNLGKATWPIEYQFVSSGQITSVHRIDVQPLIETERIEIAVQPPEYTGLQTRVFSKPDLTVLERSEVTVSIELNHPLQEATLEVGPKTSQLSATPLESPQDRKRWAFTLPADETLRWRFSGSGVDGTPMEPVTGRLGIRRDAAPTISWREPSDEIKVHTLAEVPLGVQVSDDYGIIEAGIAFQLGGDDEYVLTDWAPETGVDESSAMAGEKTRLALAELLPLESLALSERDYIAYYAYALDNRPWGNHRSESDVRYIDIRPLRQFYQEIDPPGGNDGAGSRVLVRLDEIIRRERFVINRTRKLIRGGTEIASQLGTIDRLVENQSELADLTRFLAEFFISRGNDDVEALSQAEAAMLQAADSLAVGSLDLALVQEEEALRSLAEARRTLEIVLTKRMTISQQQALRRLARQLQQKLRRDRPETERELADSLKQIARQQRQLAMNARSAASSSSSASGGQGKPSEGAMDNETDSPPGQAESAGENEPGENEPSEAGAESDATNEQSSEDANEESSDAPNDGTNEDADDEAMPAPEDSLYEQQIELLERLDAIREPLAERLARSELMTQRMDDAQAAMDDLATQAREGELDALADRGLTVSDQIDELGLQLEALSAAEPVTRVSSLRDLTSGMAGMEHQLATSDQQPPRSSAGAEAESAPSDDETLRRLAQRMAARSETLGEVIASQADIGDIEMSEVNDQLENFVEETKFLDQLDETRFAAEQIQDAKSATDEKVASDAMERAVEYAEAATRLERLYQQLVTPRLARLRRMEQQANQIANQASGGGGDEDPETERAVRALKQELQEESLRELAEMLGGNQTQEEDETQTTATGQAMARASRASGGLAIRETNSVSNRARLVAAELRERIQQVILLEIAVDRQTPIPSEYRGAVDGYFKTLATGNPSEMDGSAPGGTQ</sequence>
<organism evidence="3 4">
    <name type="scientific">Stieleria maiorica</name>
    <dbReference type="NCBI Taxonomy" id="2795974"/>
    <lineage>
        <taxon>Bacteria</taxon>
        <taxon>Pseudomonadati</taxon>
        <taxon>Planctomycetota</taxon>
        <taxon>Planctomycetia</taxon>
        <taxon>Pirellulales</taxon>
        <taxon>Pirellulaceae</taxon>
        <taxon>Stieleria</taxon>
    </lineage>
</organism>
<evidence type="ECO:0000256" key="2">
    <source>
        <dbReference type="SAM" id="Phobius"/>
    </source>
</evidence>
<keyword evidence="2" id="KW-1133">Transmembrane helix</keyword>
<evidence type="ECO:0000313" key="4">
    <source>
        <dbReference type="Proteomes" id="UP000321353"/>
    </source>
</evidence>
<name>A0A5B9MBI2_9BACT</name>
<feature type="compositionally biased region" description="Low complexity" evidence="1">
    <location>
        <begin position="715"/>
        <end position="724"/>
    </location>
</feature>
<evidence type="ECO:0000256" key="1">
    <source>
        <dbReference type="SAM" id="MobiDB-lite"/>
    </source>
</evidence>
<protein>
    <submittedName>
        <fullName evidence="3">Uncharacterized protein</fullName>
    </submittedName>
</protein>
<keyword evidence="2" id="KW-0812">Transmembrane</keyword>
<evidence type="ECO:0000313" key="3">
    <source>
        <dbReference type="EMBL" id="QEF96557.1"/>
    </source>
</evidence>
<dbReference type="Proteomes" id="UP000321353">
    <property type="component" value="Chromosome"/>
</dbReference>
<feature type="compositionally biased region" description="Low complexity" evidence="1">
    <location>
        <begin position="913"/>
        <end position="925"/>
    </location>
</feature>
<feature type="transmembrane region" description="Helical" evidence="2">
    <location>
        <begin position="22"/>
        <end position="47"/>
    </location>
</feature>
<dbReference type="RefSeq" id="WP_147866358.1">
    <property type="nucleotide sequence ID" value="NZ_CP036264.1"/>
</dbReference>
<accession>A0A5B9MBI2</accession>